<evidence type="ECO:0000313" key="2">
    <source>
        <dbReference type="EMBL" id="GGD12830.1"/>
    </source>
</evidence>
<sequence length="199" mass="21945">MDYRVVRVVCSKANLGLCAIFFIVFSIGCSPAEESTSPKPPSNLAANTTEDSKHTNPFTIGYGQEYPIAPLNEDDFPLPLALKGFKAPMPSDAGLSMFFDQEIVLLAETSLIYSVQTSRAYADLEACNFDRDLAQKVVLARIPGLAGETPQFESESFVVDLYCGYSKGGRFVELHLAIFHKPTQEKIAVPDYSDFRKNN</sequence>
<proteinExistence type="predicted"/>
<reference evidence="3" key="1">
    <citation type="journal article" date="2019" name="Int. J. Syst. Evol. Microbiol.">
        <title>The Global Catalogue of Microorganisms (GCM) 10K type strain sequencing project: providing services to taxonomists for standard genome sequencing and annotation.</title>
        <authorList>
            <consortium name="The Broad Institute Genomics Platform"/>
            <consortium name="The Broad Institute Genome Sequencing Center for Infectious Disease"/>
            <person name="Wu L."/>
            <person name="Ma J."/>
        </authorList>
    </citation>
    <scope>NUCLEOTIDE SEQUENCE [LARGE SCALE GENOMIC DNA]</scope>
    <source>
        <strain evidence="3">CGMCC 1.12482</strain>
    </source>
</reference>
<dbReference type="EMBL" id="BMFF01000019">
    <property type="protein sequence ID" value="GGD12830.1"/>
    <property type="molecule type" value="Genomic_DNA"/>
</dbReference>
<evidence type="ECO:0000256" key="1">
    <source>
        <dbReference type="SAM" id="SignalP"/>
    </source>
</evidence>
<protein>
    <recommendedName>
        <fullName evidence="4">Lipoprotein</fullName>
    </recommendedName>
</protein>
<evidence type="ECO:0000313" key="3">
    <source>
        <dbReference type="Proteomes" id="UP000638188"/>
    </source>
</evidence>
<dbReference type="RefSeq" id="WP_150279462.1">
    <property type="nucleotide sequence ID" value="NZ_BMFF01000019.1"/>
</dbReference>
<feature type="chain" id="PRO_5045907100" description="Lipoprotein" evidence="1">
    <location>
        <begin position="33"/>
        <end position="199"/>
    </location>
</feature>
<keyword evidence="1" id="KW-0732">Signal</keyword>
<comment type="caution">
    <text evidence="2">The sequence shown here is derived from an EMBL/GenBank/DDBJ whole genome shotgun (WGS) entry which is preliminary data.</text>
</comment>
<evidence type="ECO:0008006" key="4">
    <source>
        <dbReference type="Google" id="ProtNLM"/>
    </source>
</evidence>
<dbReference type="PROSITE" id="PS51257">
    <property type="entry name" value="PROKAR_LIPOPROTEIN"/>
    <property type="match status" value="1"/>
</dbReference>
<gene>
    <name evidence="2" type="ORF">GCM10007418_34610</name>
</gene>
<dbReference type="Proteomes" id="UP000638188">
    <property type="component" value="Unassembled WGS sequence"/>
</dbReference>
<name>A0ABQ1Q3Z0_9GAMM</name>
<feature type="signal peptide" evidence="1">
    <location>
        <begin position="1"/>
        <end position="32"/>
    </location>
</feature>
<keyword evidence="3" id="KW-1185">Reference proteome</keyword>
<accession>A0ABQ1Q3Z0</accession>
<organism evidence="2 3">
    <name type="scientific">Halopseudomonas salina</name>
    <dbReference type="NCBI Taxonomy" id="1323744"/>
    <lineage>
        <taxon>Bacteria</taxon>
        <taxon>Pseudomonadati</taxon>
        <taxon>Pseudomonadota</taxon>
        <taxon>Gammaproteobacteria</taxon>
        <taxon>Pseudomonadales</taxon>
        <taxon>Pseudomonadaceae</taxon>
        <taxon>Halopseudomonas</taxon>
    </lineage>
</organism>